<comment type="caution">
    <text evidence="4">The sequence shown here is derived from an EMBL/GenBank/DDBJ whole genome shotgun (WGS) entry which is preliminary data.</text>
</comment>
<evidence type="ECO:0000313" key="4">
    <source>
        <dbReference type="EMBL" id="HIS74087.1"/>
    </source>
</evidence>
<dbReference type="PANTHER" id="PTHR30004">
    <property type="entry name" value="4-HYDROXYTHREONINE-4-PHOSPHATE DEHYDROGENASE"/>
    <property type="match status" value="1"/>
</dbReference>
<keyword evidence="2" id="KW-0560">Oxidoreductase</keyword>
<accession>A0A9D1FI26</accession>
<name>A0A9D1FI26_9BACT</name>
<proteinExistence type="predicted"/>
<dbReference type="Proteomes" id="UP000886865">
    <property type="component" value="Unassembled WGS sequence"/>
</dbReference>
<dbReference type="GO" id="GO:0016491">
    <property type="term" value="F:oxidoreductase activity"/>
    <property type="evidence" value="ECO:0007669"/>
    <property type="project" value="UniProtKB-KW"/>
</dbReference>
<dbReference type="EMBL" id="DVJQ01000031">
    <property type="protein sequence ID" value="HIS74087.1"/>
    <property type="molecule type" value="Genomic_DNA"/>
</dbReference>
<sequence length="292" mass="32100">MYKIAITTGDIRGIGAEITQKALKKLNLPADDVLIIGQEITKDYRVIKIDDSINGEFCYRSLECAAQLALENKIGAIVTAPVSKFALLEAGYNFSGQTEVLQKLFNKKAEMLFIADDFRVMLLTRHLALKDVKIDFQMIVDKTLRLSNFLKVYCKINSPKIALCALNPHAGEEGMLGREEIEIMTPAVEKLQKSGVNIIGPMSADALFAKVGKKYLSSQKQDYDAIISCYHDQGLCPVKALCFDKTVNTSIGLDVIRTSPSCGTAYDIAGKGIADETSMVEAIKLAYKLNKT</sequence>
<gene>
    <name evidence="4" type="ORF">IAA86_03595</name>
</gene>
<dbReference type="Gene3D" id="3.40.718.10">
    <property type="entry name" value="Isopropylmalate Dehydrogenase"/>
    <property type="match status" value="1"/>
</dbReference>
<keyword evidence="1" id="KW-0479">Metal-binding</keyword>
<dbReference type="GO" id="GO:0051287">
    <property type="term" value="F:NAD binding"/>
    <property type="evidence" value="ECO:0007669"/>
    <property type="project" value="InterPro"/>
</dbReference>
<dbReference type="InterPro" id="IPR005255">
    <property type="entry name" value="PdxA_fam"/>
</dbReference>
<protein>
    <submittedName>
        <fullName evidence="4">4-hydroxythreonine-4-phosphate dehydrogenase PdxA</fullName>
    </submittedName>
</protein>
<evidence type="ECO:0000256" key="2">
    <source>
        <dbReference type="ARBA" id="ARBA00023002"/>
    </source>
</evidence>
<dbReference type="Pfam" id="PF04166">
    <property type="entry name" value="PdxA"/>
    <property type="match status" value="1"/>
</dbReference>
<evidence type="ECO:0000256" key="1">
    <source>
        <dbReference type="ARBA" id="ARBA00022723"/>
    </source>
</evidence>
<organism evidence="4 5">
    <name type="scientific">Candidatus Galligastranaerophilus intestinavium</name>
    <dbReference type="NCBI Taxonomy" id="2840836"/>
    <lineage>
        <taxon>Bacteria</taxon>
        <taxon>Candidatus Galligastranaerophilus</taxon>
    </lineage>
</organism>
<evidence type="ECO:0000256" key="3">
    <source>
        <dbReference type="ARBA" id="ARBA00023027"/>
    </source>
</evidence>
<keyword evidence="3" id="KW-0520">NAD</keyword>
<dbReference type="GO" id="GO:0046872">
    <property type="term" value="F:metal ion binding"/>
    <property type="evidence" value="ECO:0007669"/>
    <property type="project" value="UniProtKB-KW"/>
</dbReference>
<dbReference type="PANTHER" id="PTHR30004:SF6">
    <property type="entry name" value="D-THREONATE 4-PHOSPHATE DEHYDROGENASE"/>
    <property type="match status" value="1"/>
</dbReference>
<evidence type="ECO:0000313" key="5">
    <source>
        <dbReference type="Proteomes" id="UP000886865"/>
    </source>
</evidence>
<dbReference type="AlphaFoldDB" id="A0A9D1FI26"/>
<dbReference type="SUPFAM" id="SSF53659">
    <property type="entry name" value="Isocitrate/Isopropylmalate dehydrogenase-like"/>
    <property type="match status" value="1"/>
</dbReference>
<reference evidence="4" key="2">
    <citation type="journal article" date="2021" name="PeerJ">
        <title>Extensive microbial diversity within the chicken gut microbiome revealed by metagenomics and culture.</title>
        <authorList>
            <person name="Gilroy R."/>
            <person name="Ravi A."/>
            <person name="Getino M."/>
            <person name="Pursley I."/>
            <person name="Horton D.L."/>
            <person name="Alikhan N.F."/>
            <person name="Baker D."/>
            <person name="Gharbi K."/>
            <person name="Hall N."/>
            <person name="Watson M."/>
            <person name="Adriaenssens E.M."/>
            <person name="Foster-Nyarko E."/>
            <person name="Jarju S."/>
            <person name="Secka A."/>
            <person name="Antonio M."/>
            <person name="Oren A."/>
            <person name="Chaudhuri R.R."/>
            <person name="La Ragione R."/>
            <person name="Hildebrand F."/>
            <person name="Pallen M.J."/>
        </authorList>
    </citation>
    <scope>NUCLEOTIDE SEQUENCE</scope>
    <source>
        <strain evidence="4">CHK152-2871</strain>
    </source>
</reference>
<reference evidence="4" key="1">
    <citation type="submission" date="2020-10" db="EMBL/GenBank/DDBJ databases">
        <authorList>
            <person name="Gilroy R."/>
        </authorList>
    </citation>
    <scope>NUCLEOTIDE SEQUENCE</scope>
    <source>
        <strain evidence="4">CHK152-2871</strain>
    </source>
</reference>